<evidence type="ECO:0000256" key="4">
    <source>
        <dbReference type="ARBA" id="ARBA00022737"/>
    </source>
</evidence>
<dbReference type="GO" id="GO:0005634">
    <property type="term" value="C:nucleus"/>
    <property type="evidence" value="ECO:0007669"/>
    <property type="project" value="UniProtKB-SubCell"/>
</dbReference>
<dbReference type="PROSITE" id="PS50103">
    <property type="entry name" value="ZF_C3H1"/>
    <property type="match status" value="3"/>
</dbReference>
<feature type="region of interest" description="Disordered" evidence="10">
    <location>
        <begin position="218"/>
        <end position="241"/>
    </location>
</feature>
<keyword evidence="5 9" id="KW-0863">Zinc-finger</keyword>
<comment type="subcellular location">
    <subcellularLocation>
        <location evidence="1">Nucleus</location>
    </subcellularLocation>
</comment>
<name>A0A9N8DMH3_9STRA</name>
<keyword evidence="3 9" id="KW-0479">Metal-binding</keyword>
<evidence type="ECO:0000256" key="8">
    <source>
        <dbReference type="ARBA" id="ARBA00023242"/>
    </source>
</evidence>
<keyword evidence="2" id="KW-0507">mRNA processing</keyword>
<dbReference type="GO" id="GO:0003723">
    <property type="term" value="F:RNA binding"/>
    <property type="evidence" value="ECO:0007669"/>
    <property type="project" value="UniProtKB-KW"/>
</dbReference>
<feature type="domain" description="C3H1-type" evidence="11">
    <location>
        <begin position="113"/>
        <end position="140"/>
    </location>
</feature>
<keyword evidence="8" id="KW-0539">Nucleus</keyword>
<evidence type="ECO:0000313" key="12">
    <source>
        <dbReference type="EMBL" id="CAB9502459.1"/>
    </source>
</evidence>
<dbReference type="InterPro" id="IPR036855">
    <property type="entry name" value="Znf_CCCH_sf"/>
</dbReference>
<feature type="domain" description="C3H1-type" evidence="11">
    <location>
        <begin position="182"/>
        <end position="209"/>
    </location>
</feature>
<keyword evidence="7" id="KW-0694">RNA-binding</keyword>
<gene>
    <name evidence="12" type="ORF">SEMRO_137_G064362.1</name>
</gene>
<evidence type="ECO:0000256" key="1">
    <source>
        <dbReference type="ARBA" id="ARBA00004123"/>
    </source>
</evidence>
<dbReference type="PANTHER" id="PTHR23102:SF24">
    <property type="entry name" value="CLEAVAGE AND POLYADENYLATION SPECIFICITY FACTOR SUBUNIT 4"/>
    <property type="match status" value="1"/>
</dbReference>
<comment type="caution">
    <text evidence="12">The sequence shown here is derived from an EMBL/GenBank/DDBJ whole genome shotgun (WGS) entry which is preliminary data.</text>
</comment>
<dbReference type="InterPro" id="IPR000571">
    <property type="entry name" value="Znf_CCCH"/>
</dbReference>
<organism evidence="12 13">
    <name type="scientific">Seminavis robusta</name>
    <dbReference type="NCBI Taxonomy" id="568900"/>
    <lineage>
        <taxon>Eukaryota</taxon>
        <taxon>Sar</taxon>
        <taxon>Stramenopiles</taxon>
        <taxon>Ochrophyta</taxon>
        <taxon>Bacillariophyta</taxon>
        <taxon>Bacillariophyceae</taxon>
        <taxon>Bacillariophycidae</taxon>
        <taxon>Naviculales</taxon>
        <taxon>Naviculaceae</taxon>
        <taxon>Seminavis</taxon>
    </lineage>
</organism>
<dbReference type="Pfam" id="PF00642">
    <property type="entry name" value="zf-CCCH"/>
    <property type="match status" value="2"/>
</dbReference>
<dbReference type="PANTHER" id="PTHR23102">
    <property type="entry name" value="CLEAVAGE AND POLYADENYLATION SPECIFICITY FACTOR SUBUNIT 4-RELATED"/>
    <property type="match status" value="1"/>
</dbReference>
<feature type="domain" description="C3H1-type" evidence="11">
    <location>
        <begin position="62"/>
        <end position="89"/>
    </location>
</feature>
<feature type="zinc finger region" description="C3H1-type" evidence="9">
    <location>
        <begin position="182"/>
        <end position="209"/>
    </location>
</feature>
<evidence type="ECO:0000256" key="6">
    <source>
        <dbReference type="ARBA" id="ARBA00022833"/>
    </source>
</evidence>
<dbReference type="GO" id="GO:0010468">
    <property type="term" value="P:regulation of gene expression"/>
    <property type="evidence" value="ECO:0007669"/>
    <property type="project" value="UniProtKB-ARBA"/>
</dbReference>
<evidence type="ECO:0000313" key="13">
    <source>
        <dbReference type="Proteomes" id="UP001153069"/>
    </source>
</evidence>
<dbReference type="Gene3D" id="4.10.1000.10">
    <property type="entry name" value="Zinc finger, CCCH-type"/>
    <property type="match status" value="2"/>
</dbReference>
<dbReference type="SMART" id="SM00356">
    <property type="entry name" value="ZnF_C3H1"/>
    <property type="match status" value="4"/>
</dbReference>
<dbReference type="SUPFAM" id="SSF90229">
    <property type="entry name" value="CCCH zinc finger"/>
    <property type="match status" value="2"/>
</dbReference>
<evidence type="ECO:0000256" key="5">
    <source>
        <dbReference type="ARBA" id="ARBA00022771"/>
    </source>
</evidence>
<keyword evidence="4" id="KW-0677">Repeat</keyword>
<dbReference type="GO" id="GO:0008270">
    <property type="term" value="F:zinc ion binding"/>
    <property type="evidence" value="ECO:0007669"/>
    <property type="project" value="UniProtKB-KW"/>
</dbReference>
<evidence type="ECO:0000256" key="9">
    <source>
        <dbReference type="PROSITE-ProRule" id="PRU00723"/>
    </source>
</evidence>
<keyword evidence="13" id="KW-1185">Reference proteome</keyword>
<feature type="zinc finger region" description="C3H1-type" evidence="9">
    <location>
        <begin position="62"/>
        <end position="89"/>
    </location>
</feature>
<accession>A0A9N8DMH3</accession>
<dbReference type="EMBL" id="CAICTM010000136">
    <property type="protein sequence ID" value="CAB9502459.1"/>
    <property type="molecule type" value="Genomic_DNA"/>
</dbReference>
<dbReference type="FunFam" id="4.10.1000.10:FF:000003">
    <property type="entry name" value="Zinc finger CCCH domain-containing protein"/>
    <property type="match status" value="1"/>
</dbReference>
<feature type="zinc finger region" description="C3H1-type" evidence="9">
    <location>
        <begin position="113"/>
        <end position="140"/>
    </location>
</feature>
<reference evidence="12" key="1">
    <citation type="submission" date="2020-06" db="EMBL/GenBank/DDBJ databases">
        <authorList>
            <consortium name="Plant Systems Biology data submission"/>
        </authorList>
    </citation>
    <scope>NUCLEOTIDE SEQUENCE</scope>
    <source>
        <strain evidence="12">D6</strain>
    </source>
</reference>
<evidence type="ECO:0000259" key="11">
    <source>
        <dbReference type="PROSITE" id="PS50103"/>
    </source>
</evidence>
<proteinExistence type="predicted"/>
<dbReference type="OrthoDB" id="1914176at2759"/>
<evidence type="ECO:0000256" key="3">
    <source>
        <dbReference type="ARBA" id="ARBA00022723"/>
    </source>
</evidence>
<dbReference type="InterPro" id="IPR045348">
    <property type="entry name" value="CPSF4/Yth1"/>
</dbReference>
<evidence type="ECO:0000256" key="7">
    <source>
        <dbReference type="ARBA" id="ARBA00022884"/>
    </source>
</evidence>
<protein>
    <recommendedName>
        <fullName evidence="11">C3H1-type domain-containing protein</fullName>
    </recommendedName>
</protein>
<dbReference type="GO" id="GO:0051252">
    <property type="term" value="P:regulation of RNA metabolic process"/>
    <property type="evidence" value="ECO:0007669"/>
    <property type="project" value="UniProtKB-ARBA"/>
</dbReference>
<dbReference type="AlphaFoldDB" id="A0A9N8DMH3"/>
<dbReference type="GO" id="GO:0006397">
    <property type="term" value="P:mRNA processing"/>
    <property type="evidence" value="ECO:0007669"/>
    <property type="project" value="UniProtKB-KW"/>
</dbReference>
<sequence length="258" mass="29666">MFLSIVPTPTFDHVEFDFEEYVSKHGIPETRDPLPFKKQKSLFGNHDLEKESLFTSAKHDPRLRTVVCRHWLRGLCMKGSSCEFLHQYDLSKMPVCHRGDQCQQKDCCPFQHPSKRPECTFYNQGFCVRGAHCRHAHIKKDRQDLPIVADFTQQTTVASANKIMLQPHHSTNSRTPTGTNGLYKTSLCKHFMRGSCPYGATCHFAHGESELRKFVNRPSSQGAHQVPGKQIPKKRPRADTFSSRASLQYFKTFEQRPK</sequence>
<dbReference type="Proteomes" id="UP001153069">
    <property type="component" value="Unassembled WGS sequence"/>
</dbReference>
<keyword evidence="6 9" id="KW-0862">Zinc</keyword>
<evidence type="ECO:0000256" key="2">
    <source>
        <dbReference type="ARBA" id="ARBA00022664"/>
    </source>
</evidence>
<evidence type="ECO:0000256" key="10">
    <source>
        <dbReference type="SAM" id="MobiDB-lite"/>
    </source>
</evidence>